<dbReference type="EMBL" id="PKMF04000880">
    <property type="protein sequence ID" value="KAK7817509.1"/>
    <property type="molecule type" value="Genomic_DNA"/>
</dbReference>
<feature type="compositionally biased region" description="Polar residues" evidence="1">
    <location>
        <begin position="96"/>
        <end position="108"/>
    </location>
</feature>
<gene>
    <name evidence="2" type="primary">HAC1_6</name>
    <name evidence="2" type="ORF">CFP56_042784</name>
</gene>
<name>A0AAW0ISS8_QUESU</name>
<sequence length="232" mass="27324">MLNNDTFGQSQLTSDIGNQVKREPGVEHHNEVMNSQVSEQFQLSEMQNQFQHFKNMKNVFFIFLPHKPENHTPNEERKIIHHKPRNHNHNPEIKPQTETQKQNHQTPTDDCAENEAEEVRERVARLVGGRGDGRRRREEEDEESSSEIAVDPNDDVVDLRTREWKQRETTQQRPKALTSPILLKIKRRIESGRRSKWSMWDCGPKASDLTLRKDKETEIERFAEIWSLKDVS</sequence>
<evidence type="ECO:0000256" key="1">
    <source>
        <dbReference type="SAM" id="MobiDB-lite"/>
    </source>
</evidence>
<reference evidence="2 3" key="1">
    <citation type="journal article" date="2018" name="Sci. Data">
        <title>The draft genome sequence of cork oak.</title>
        <authorList>
            <person name="Ramos A.M."/>
            <person name="Usie A."/>
            <person name="Barbosa P."/>
            <person name="Barros P.M."/>
            <person name="Capote T."/>
            <person name="Chaves I."/>
            <person name="Simoes F."/>
            <person name="Abreu I."/>
            <person name="Carrasquinho I."/>
            <person name="Faro C."/>
            <person name="Guimaraes J.B."/>
            <person name="Mendonca D."/>
            <person name="Nobrega F."/>
            <person name="Rodrigues L."/>
            <person name="Saibo N.J.M."/>
            <person name="Varela M.C."/>
            <person name="Egas C."/>
            <person name="Matos J."/>
            <person name="Miguel C.M."/>
            <person name="Oliveira M.M."/>
            <person name="Ricardo C.P."/>
            <person name="Goncalves S."/>
        </authorList>
    </citation>
    <scope>NUCLEOTIDE SEQUENCE [LARGE SCALE GENOMIC DNA]</scope>
    <source>
        <strain evidence="3">cv. HL8</strain>
    </source>
</reference>
<keyword evidence="3" id="KW-1185">Reference proteome</keyword>
<accession>A0AAW0ISS8</accession>
<dbReference type="AlphaFoldDB" id="A0AAW0ISS8"/>
<dbReference type="Proteomes" id="UP000237347">
    <property type="component" value="Unassembled WGS sequence"/>
</dbReference>
<organism evidence="2 3">
    <name type="scientific">Quercus suber</name>
    <name type="common">Cork oak</name>
    <dbReference type="NCBI Taxonomy" id="58331"/>
    <lineage>
        <taxon>Eukaryota</taxon>
        <taxon>Viridiplantae</taxon>
        <taxon>Streptophyta</taxon>
        <taxon>Embryophyta</taxon>
        <taxon>Tracheophyta</taxon>
        <taxon>Spermatophyta</taxon>
        <taxon>Magnoliopsida</taxon>
        <taxon>eudicotyledons</taxon>
        <taxon>Gunneridae</taxon>
        <taxon>Pentapetalae</taxon>
        <taxon>rosids</taxon>
        <taxon>fabids</taxon>
        <taxon>Fagales</taxon>
        <taxon>Fagaceae</taxon>
        <taxon>Quercus</taxon>
    </lineage>
</organism>
<evidence type="ECO:0000313" key="3">
    <source>
        <dbReference type="Proteomes" id="UP000237347"/>
    </source>
</evidence>
<comment type="caution">
    <text evidence="2">The sequence shown here is derived from an EMBL/GenBank/DDBJ whole genome shotgun (WGS) entry which is preliminary data.</text>
</comment>
<feature type="region of interest" description="Disordered" evidence="1">
    <location>
        <begin position="82"/>
        <end position="150"/>
    </location>
</feature>
<protein>
    <submittedName>
        <fullName evidence="2">Histone acetyltransferase hac1</fullName>
    </submittedName>
</protein>
<evidence type="ECO:0000313" key="2">
    <source>
        <dbReference type="EMBL" id="KAK7817509.1"/>
    </source>
</evidence>
<proteinExistence type="predicted"/>